<dbReference type="Pfam" id="PF11013">
    <property type="entry name" value="DUF2851"/>
    <property type="match status" value="1"/>
</dbReference>
<protein>
    <submittedName>
        <fullName evidence="1">DUF2851 family protein</fullName>
    </submittedName>
</protein>
<dbReference type="AlphaFoldDB" id="A0A9D1NL56"/>
<dbReference type="InterPro" id="IPR021272">
    <property type="entry name" value="DUF2851"/>
</dbReference>
<evidence type="ECO:0000313" key="2">
    <source>
        <dbReference type="Proteomes" id="UP000886845"/>
    </source>
</evidence>
<dbReference type="Proteomes" id="UP000886845">
    <property type="component" value="Unassembled WGS sequence"/>
</dbReference>
<reference evidence="1" key="1">
    <citation type="submission" date="2020-10" db="EMBL/GenBank/DDBJ databases">
        <authorList>
            <person name="Gilroy R."/>
        </authorList>
    </citation>
    <scope>NUCLEOTIDE SEQUENCE</scope>
    <source>
        <strain evidence="1">35461</strain>
    </source>
</reference>
<organism evidence="1 2">
    <name type="scientific">Candidatus Spyradenecus faecavium</name>
    <dbReference type="NCBI Taxonomy" id="2840947"/>
    <lineage>
        <taxon>Bacteria</taxon>
        <taxon>Pseudomonadati</taxon>
        <taxon>Lentisphaerota</taxon>
        <taxon>Lentisphaeria</taxon>
        <taxon>Lentisphaerales</taxon>
        <taxon>Lentisphaeraceae</taxon>
        <taxon>Lentisphaeraceae incertae sedis</taxon>
        <taxon>Candidatus Spyradenecus</taxon>
    </lineage>
</organism>
<evidence type="ECO:0000313" key="1">
    <source>
        <dbReference type="EMBL" id="HIV08655.1"/>
    </source>
</evidence>
<gene>
    <name evidence="1" type="ORF">IAC79_00880</name>
</gene>
<dbReference type="EMBL" id="DVOR01000029">
    <property type="protein sequence ID" value="HIV08655.1"/>
    <property type="molecule type" value="Genomic_DNA"/>
</dbReference>
<reference evidence="1" key="2">
    <citation type="journal article" date="2021" name="PeerJ">
        <title>Extensive microbial diversity within the chicken gut microbiome revealed by metagenomics and culture.</title>
        <authorList>
            <person name="Gilroy R."/>
            <person name="Ravi A."/>
            <person name="Getino M."/>
            <person name="Pursley I."/>
            <person name="Horton D.L."/>
            <person name="Alikhan N.F."/>
            <person name="Baker D."/>
            <person name="Gharbi K."/>
            <person name="Hall N."/>
            <person name="Watson M."/>
            <person name="Adriaenssens E.M."/>
            <person name="Foster-Nyarko E."/>
            <person name="Jarju S."/>
            <person name="Secka A."/>
            <person name="Antonio M."/>
            <person name="Oren A."/>
            <person name="Chaudhuri R.R."/>
            <person name="La Ragione R."/>
            <person name="Hildebrand F."/>
            <person name="Pallen M.J."/>
        </authorList>
    </citation>
    <scope>NUCLEOTIDE SEQUENCE</scope>
    <source>
        <strain evidence="1">35461</strain>
    </source>
</reference>
<sequence>MNSQASETNQQGGHLTTLVERAEPYAALLRRAHLLAEPEAPTELRLQALWQSPTRPKDLALLDGTPVEVLDPGHWNRTAGPDFRDALLSIGGALRRGDVELHLRPADWDAHGHTKDPAYAGVILHVTWAPGPPAKTLPPAVPTLALAPFAERQGPIDFASLPTPRDDAADPRPCRLRLEGEPGALDRLLVSAGAYRLLIKSRAFAEALRDGSPFQAFYEALLAAMGYRRNVAPFRRLAQEIPFARLQQLPSLRRFAILAGVSGLLKEERRDLWDLWWDSGFPPSLRPYEWDFRALRPQNHPFRRLAGAVGVLHRIDRLLDLSLGNLPEALVEASTLLCEPLALKGALIGANRAHAIVTNLFVPYRLALGSLTAASLDALPGEDVSQPMREAWHRLTGTLRDLPKGGLRQQGLLQIHADFCANPALSCQTCPLADA</sequence>
<proteinExistence type="predicted"/>
<comment type="caution">
    <text evidence="1">The sequence shown here is derived from an EMBL/GenBank/DDBJ whole genome shotgun (WGS) entry which is preliminary data.</text>
</comment>
<accession>A0A9D1NL56</accession>
<name>A0A9D1NL56_9BACT</name>